<evidence type="ECO:0000313" key="2">
    <source>
        <dbReference type="Proteomes" id="UP000261640"/>
    </source>
</evidence>
<protein>
    <submittedName>
        <fullName evidence="1">Uncharacterized protein</fullName>
    </submittedName>
</protein>
<reference evidence="1" key="2">
    <citation type="submission" date="2025-09" db="UniProtKB">
        <authorList>
            <consortium name="Ensembl"/>
        </authorList>
    </citation>
    <scope>IDENTIFICATION</scope>
</reference>
<dbReference type="GeneTree" id="ENSGT00940000176954"/>
<dbReference type="Proteomes" id="UP000261640">
    <property type="component" value="Unplaced"/>
</dbReference>
<name>A0A3Q3LAU5_9TELE</name>
<proteinExistence type="predicted"/>
<reference evidence="1" key="1">
    <citation type="submission" date="2025-08" db="UniProtKB">
        <authorList>
            <consortium name="Ensembl"/>
        </authorList>
    </citation>
    <scope>IDENTIFICATION</scope>
</reference>
<dbReference type="InParanoid" id="A0A3Q3LAU5"/>
<sequence>MAKDHGLSNELLDCVQRLLFTLQPYDIGFRNHLLCKSPHRLLKGCREKEHLTVLCVPLDANALVSMTLCSDHHISLIQYKHCNFLGVNEFVLGAPVKDCTWCSNDNLLLNSNYGQVLTSVASNAICQFHIWTKFPHLLNYLTNLQSQLICRRNAQTLKEPILKTESPF</sequence>
<keyword evidence="2" id="KW-1185">Reference proteome</keyword>
<evidence type="ECO:0000313" key="1">
    <source>
        <dbReference type="Ensembl" id="ENSMAMP00000006589.1"/>
    </source>
</evidence>
<dbReference type="STRING" id="205130.ENSMAMP00000006589"/>
<organism evidence="1 2">
    <name type="scientific">Mastacembelus armatus</name>
    <name type="common">zig-zag eel</name>
    <dbReference type="NCBI Taxonomy" id="205130"/>
    <lineage>
        <taxon>Eukaryota</taxon>
        <taxon>Metazoa</taxon>
        <taxon>Chordata</taxon>
        <taxon>Craniata</taxon>
        <taxon>Vertebrata</taxon>
        <taxon>Euteleostomi</taxon>
        <taxon>Actinopterygii</taxon>
        <taxon>Neopterygii</taxon>
        <taxon>Teleostei</taxon>
        <taxon>Neoteleostei</taxon>
        <taxon>Acanthomorphata</taxon>
        <taxon>Anabantaria</taxon>
        <taxon>Synbranchiformes</taxon>
        <taxon>Mastacembelidae</taxon>
        <taxon>Mastacembelus</taxon>
    </lineage>
</organism>
<accession>A0A3Q3LAU5</accession>
<dbReference type="AlphaFoldDB" id="A0A3Q3LAU5"/>
<dbReference type="Ensembl" id="ENSMAMT00000006772.2">
    <property type="protein sequence ID" value="ENSMAMP00000006589.1"/>
    <property type="gene ID" value="ENSMAMG00000004481.2"/>
</dbReference>